<dbReference type="AlphaFoldDB" id="A0A6C0HNY0"/>
<organism evidence="1">
    <name type="scientific">viral metagenome</name>
    <dbReference type="NCBI Taxonomy" id="1070528"/>
    <lineage>
        <taxon>unclassified sequences</taxon>
        <taxon>metagenomes</taxon>
        <taxon>organismal metagenomes</taxon>
    </lineage>
</organism>
<dbReference type="EMBL" id="MN739998">
    <property type="protein sequence ID" value="QHT82381.1"/>
    <property type="molecule type" value="Genomic_DNA"/>
</dbReference>
<accession>A0A6C0HNY0</accession>
<reference evidence="1" key="1">
    <citation type="journal article" date="2020" name="Nature">
        <title>Giant virus diversity and host interactions through global metagenomics.</title>
        <authorList>
            <person name="Schulz F."/>
            <person name="Roux S."/>
            <person name="Paez-Espino D."/>
            <person name="Jungbluth S."/>
            <person name="Walsh D.A."/>
            <person name="Denef V.J."/>
            <person name="McMahon K.D."/>
            <person name="Konstantinidis K.T."/>
            <person name="Eloe-Fadrosh E.A."/>
            <person name="Kyrpides N.C."/>
            <person name="Woyke T."/>
        </authorList>
    </citation>
    <scope>NUCLEOTIDE SEQUENCE</scope>
    <source>
        <strain evidence="1">GVMAG-M-3300023184-161</strain>
    </source>
</reference>
<evidence type="ECO:0000313" key="1">
    <source>
        <dbReference type="EMBL" id="QHT82381.1"/>
    </source>
</evidence>
<proteinExistence type="predicted"/>
<name>A0A6C0HNY0_9ZZZZ</name>
<sequence>MHINMDYLMDDEFIKHNTYNNQSYTLDENKCKYMRLLYASNIY</sequence>
<protein>
    <submittedName>
        <fullName evidence="1">Uncharacterized protein</fullName>
    </submittedName>
</protein>